<dbReference type="PANTHER" id="PTHR31573:SF4">
    <property type="entry name" value="FE2OG DIOXYGENASE DOMAIN-CONTAINING PROTEIN"/>
    <property type="match status" value="1"/>
</dbReference>
<organism evidence="3 4">
    <name type="scientific">Basidiobolus meristosporus CBS 931.73</name>
    <dbReference type="NCBI Taxonomy" id="1314790"/>
    <lineage>
        <taxon>Eukaryota</taxon>
        <taxon>Fungi</taxon>
        <taxon>Fungi incertae sedis</taxon>
        <taxon>Zoopagomycota</taxon>
        <taxon>Entomophthoromycotina</taxon>
        <taxon>Basidiobolomycetes</taxon>
        <taxon>Basidiobolales</taxon>
        <taxon>Basidiobolaceae</taxon>
        <taxon>Basidiobolus</taxon>
    </lineage>
</organism>
<feature type="non-terminal residue" evidence="3">
    <location>
        <position position="1"/>
    </location>
</feature>
<dbReference type="GO" id="GO:0035516">
    <property type="term" value="F:broad specificity oxidative DNA demethylase activity"/>
    <property type="evidence" value="ECO:0007669"/>
    <property type="project" value="TreeGrafter"/>
</dbReference>
<dbReference type="GO" id="GO:0006307">
    <property type="term" value="P:DNA alkylation repair"/>
    <property type="evidence" value="ECO:0007669"/>
    <property type="project" value="TreeGrafter"/>
</dbReference>
<proteinExistence type="predicted"/>
<dbReference type="InterPro" id="IPR037151">
    <property type="entry name" value="AlkB-like_sf"/>
</dbReference>
<dbReference type="InterPro" id="IPR027450">
    <property type="entry name" value="AlkB-like"/>
</dbReference>
<gene>
    <name evidence="3" type="ORF">K493DRAFT_236721</name>
</gene>
<evidence type="ECO:0000313" key="4">
    <source>
        <dbReference type="Proteomes" id="UP000193498"/>
    </source>
</evidence>
<dbReference type="GO" id="GO:0008198">
    <property type="term" value="F:ferrous iron binding"/>
    <property type="evidence" value="ECO:0007669"/>
    <property type="project" value="TreeGrafter"/>
</dbReference>
<dbReference type="GO" id="GO:0051747">
    <property type="term" value="F:cytosine C-5 DNA demethylase activity"/>
    <property type="evidence" value="ECO:0007669"/>
    <property type="project" value="TreeGrafter"/>
</dbReference>
<dbReference type="InParanoid" id="A0A1Y1XRM6"/>
<dbReference type="SUPFAM" id="SSF51197">
    <property type="entry name" value="Clavaminate synthase-like"/>
    <property type="match status" value="1"/>
</dbReference>
<keyword evidence="4" id="KW-1185">Reference proteome</keyword>
<reference evidence="3 4" key="1">
    <citation type="submission" date="2016-07" db="EMBL/GenBank/DDBJ databases">
        <title>Pervasive Adenine N6-methylation of Active Genes in Fungi.</title>
        <authorList>
            <consortium name="DOE Joint Genome Institute"/>
            <person name="Mondo S.J."/>
            <person name="Dannebaum R.O."/>
            <person name="Kuo R.C."/>
            <person name="Labutti K."/>
            <person name="Haridas S."/>
            <person name="Kuo A."/>
            <person name="Salamov A."/>
            <person name="Ahrendt S.R."/>
            <person name="Lipzen A."/>
            <person name="Sullivan W."/>
            <person name="Andreopoulos W.B."/>
            <person name="Clum A."/>
            <person name="Lindquist E."/>
            <person name="Daum C."/>
            <person name="Ramamoorthy G.K."/>
            <person name="Gryganskyi A."/>
            <person name="Culley D."/>
            <person name="Magnuson J.K."/>
            <person name="James T.Y."/>
            <person name="O'Malley M.A."/>
            <person name="Stajich J.E."/>
            <person name="Spatafora J.W."/>
            <person name="Visel A."/>
            <person name="Grigoriev I.V."/>
        </authorList>
    </citation>
    <scope>NUCLEOTIDE SEQUENCE [LARGE SCALE GENOMIC DNA]</scope>
    <source>
        <strain evidence="3 4">CBS 931.73</strain>
    </source>
</reference>
<comment type="caution">
    <text evidence="3">The sequence shown here is derived from an EMBL/GenBank/DDBJ whole genome shotgun (WGS) entry which is preliminary data.</text>
</comment>
<dbReference type="Pfam" id="PF13532">
    <property type="entry name" value="2OG-FeII_Oxy_2"/>
    <property type="match status" value="1"/>
</dbReference>
<protein>
    <recommendedName>
        <fullName evidence="2">Alpha-ketoglutarate-dependent dioxygenase AlkB-like domain-containing protein</fullName>
    </recommendedName>
</protein>
<dbReference type="Proteomes" id="UP000193498">
    <property type="component" value="Unassembled WGS sequence"/>
</dbReference>
<evidence type="ECO:0000259" key="2">
    <source>
        <dbReference type="Pfam" id="PF13532"/>
    </source>
</evidence>
<dbReference type="STRING" id="1314790.A0A1Y1XRM6"/>
<evidence type="ECO:0000256" key="1">
    <source>
        <dbReference type="PIRSR" id="PIRSR632852-1"/>
    </source>
</evidence>
<accession>A0A1Y1XRM6</accession>
<dbReference type="OrthoDB" id="2163491at2759"/>
<feature type="binding site" evidence="1">
    <location>
        <position position="64"/>
    </location>
    <ligand>
        <name>2-oxoglutarate</name>
        <dbReference type="ChEBI" id="CHEBI:16810"/>
    </ligand>
</feature>
<feature type="binding site" evidence="1">
    <location>
        <position position="55"/>
    </location>
    <ligand>
        <name>2-oxoglutarate</name>
        <dbReference type="ChEBI" id="CHEBI:16810"/>
    </ligand>
</feature>
<dbReference type="Gene3D" id="2.60.120.590">
    <property type="entry name" value="Alpha-ketoglutarate-dependent dioxygenase AlkB-like"/>
    <property type="match status" value="1"/>
</dbReference>
<evidence type="ECO:0000313" key="3">
    <source>
        <dbReference type="EMBL" id="ORX88408.1"/>
    </source>
</evidence>
<dbReference type="PANTHER" id="PTHR31573">
    <property type="entry name" value="ALPHA-KETOGLUTARATE-DEPENDENT DIOXYGENASE ALKB HOMOLOG 2"/>
    <property type="match status" value="1"/>
</dbReference>
<sequence length="154" mass="17314">LSNQFQFNVGEPYKFVTSVDTIPFSEAPLSATQAMDILKRETGFEKFNELLSIAYLHGQKIGWHDDGEKEVGNTIATLSLGSPATMYFRRHQAKSKRCDSGELCGRGEKRELLHFTLCHGDILIMNGRRIQACCEHQVVPQGFRIGKGALQWLV</sequence>
<dbReference type="EMBL" id="MCFE01000531">
    <property type="protein sequence ID" value="ORX88408.1"/>
    <property type="molecule type" value="Genomic_DNA"/>
</dbReference>
<dbReference type="InterPro" id="IPR032852">
    <property type="entry name" value="ALKBH2"/>
</dbReference>
<dbReference type="AlphaFoldDB" id="A0A1Y1XRM6"/>
<feature type="domain" description="Alpha-ketoglutarate-dependent dioxygenase AlkB-like" evidence="2">
    <location>
        <begin position="15"/>
        <end position="139"/>
    </location>
</feature>
<name>A0A1Y1XRM6_9FUNG</name>